<evidence type="ECO:0000313" key="1">
    <source>
        <dbReference type="EMBL" id="EXX89286.1"/>
    </source>
</evidence>
<gene>
    <name evidence="1" type="ORF">BG53_00355</name>
</gene>
<sequence>MAKAEATLEWDIYLLAGVGSTPGIFNDCKRELERRFGIIGRHPVIRELFPYGDHTQKLGRQLLEVRGDLSRLQGAAQFGGRAAAEQIRRLSAGHPVLLIGHSGGGVAAYRAAAILYAKGAIPDFRVIQVGSPKVPICSEYRDRISYYVAVDETGKLKDPITRLGSWGGWSRSRLGLWSWSKQKYAPGRIGTITVLGGHPHYFRHREPYVHPELGSNLVRTLNTIMEKTELDY</sequence>
<proteinExistence type="predicted"/>
<evidence type="ECO:0000313" key="2">
    <source>
        <dbReference type="Proteomes" id="UP000053750"/>
    </source>
</evidence>
<dbReference type="RefSeq" id="WP_036580361.1">
    <property type="nucleotide sequence ID" value="NZ_KK082141.1"/>
</dbReference>
<keyword evidence="2" id="KW-1185">Reference proteome</keyword>
<dbReference type="Proteomes" id="UP000053750">
    <property type="component" value="Unassembled WGS sequence"/>
</dbReference>
<name>A0A9W5S1G0_9BACL</name>
<dbReference type="OrthoDB" id="2558990at2"/>
<evidence type="ECO:0008006" key="3">
    <source>
        <dbReference type="Google" id="ProtNLM"/>
    </source>
</evidence>
<accession>A0A9W5S1G0</accession>
<dbReference type="EMBL" id="JFHU01000101">
    <property type="protein sequence ID" value="EXX89286.1"/>
    <property type="molecule type" value="Genomic_DNA"/>
</dbReference>
<dbReference type="AlphaFoldDB" id="A0A9W5S1G0"/>
<reference evidence="1 2" key="1">
    <citation type="submission" date="2014-02" db="EMBL/GenBank/DDBJ databases">
        <title>Genome sequence of Paenibacillus darwinianus reveals adaptive mechanisms for survival in Antarctic soils.</title>
        <authorList>
            <person name="Dsouza M."/>
            <person name="Taylor M.W."/>
            <person name="Turner S.J."/>
            <person name="Aislabie J."/>
        </authorList>
    </citation>
    <scope>NUCLEOTIDE SEQUENCE [LARGE SCALE GENOMIC DNA]</scope>
    <source>
        <strain evidence="1 2">CE1</strain>
    </source>
</reference>
<organism evidence="1 2">
    <name type="scientific">Paenibacillus darwinianus</name>
    <dbReference type="NCBI Taxonomy" id="1380763"/>
    <lineage>
        <taxon>Bacteria</taxon>
        <taxon>Bacillati</taxon>
        <taxon>Bacillota</taxon>
        <taxon>Bacilli</taxon>
        <taxon>Bacillales</taxon>
        <taxon>Paenibacillaceae</taxon>
        <taxon>Paenibacillus</taxon>
    </lineage>
</organism>
<comment type="caution">
    <text evidence="1">The sequence shown here is derived from an EMBL/GenBank/DDBJ whole genome shotgun (WGS) entry which is preliminary data.</text>
</comment>
<dbReference type="SUPFAM" id="SSF53474">
    <property type="entry name" value="alpha/beta-Hydrolases"/>
    <property type="match status" value="1"/>
</dbReference>
<protein>
    <recommendedName>
        <fullName evidence="3">Fungal lipase-like domain-containing protein</fullName>
    </recommendedName>
</protein>
<dbReference type="Gene3D" id="3.40.50.1820">
    <property type="entry name" value="alpha/beta hydrolase"/>
    <property type="match status" value="1"/>
</dbReference>
<dbReference type="InterPro" id="IPR029058">
    <property type="entry name" value="AB_hydrolase_fold"/>
</dbReference>